<sequence>MTGNNPEQFLAAGQAAQLRAWLGNVEVVRDLSWNLTDTRVLHLRTIQQDCILKTGGEGNHHISRELIAHQSYTRELKTRGLAAEMLFYSEELRLMVLDYLPGTLCAGTGDELSPDIHRQAGAALKIFHSQAHRLDPDYESRLLVKFRRLLSSEHRISVSQCKEIERILTAQEPQDAVLVPTHGDWQPRNWLVDQGQLRAIDFGRFEFRPAASDLARLGSQQFKGHPELESAFIEGYGEDPRHEPSWRLMLLREAIGTAIWAYQVGDAEFEAQGHRMIQDALARFE</sequence>
<evidence type="ECO:0000313" key="3">
    <source>
        <dbReference type="Proteomes" id="UP001060018"/>
    </source>
</evidence>
<dbReference type="Gene3D" id="3.90.1200.10">
    <property type="match status" value="1"/>
</dbReference>
<feature type="domain" description="Aminoglycoside phosphotransferase" evidence="1">
    <location>
        <begin position="79"/>
        <end position="241"/>
    </location>
</feature>
<dbReference type="Pfam" id="PF01636">
    <property type="entry name" value="APH"/>
    <property type="match status" value="1"/>
</dbReference>
<evidence type="ECO:0000313" key="2">
    <source>
        <dbReference type="EMBL" id="UUX57703.1"/>
    </source>
</evidence>
<dbReference type="RefSeq" id="WP_257745262.1">
    <property type="nucleotide sequence ID" value="NZ_CP102487.1"/>
</dbReference>
<accession>A0AA95BRM1</accession>
<dbReference type="SUPFAM" id="SSF56112">
    <property type="entry name" value="Protein kinase-like (PK-like)"/>
    <property type="match status" value="1"/>
</dbReference>
<gene>
    <name evidence="2" type="ORF">NUH22_10275</name>
</gene>
<evidence type="ECO:0000259" key="1">
    <source>
        <dbReference type="Pfam" id="PF01636"/>
    </source>
</evidence>
<name>A0AA95BRM1_9MICC</name>
<protein>
    <submittedName>
        <fullName evidence="2">Phosphotransferase</fullName>
    </submittedName>
</protein>
<reference evidence="2" key="1">
    <citation type="journal article" date="2022" name="Pest Manag. Sci.">
        <title>Glutamicibacter halophytocola-mediated host fitness of potato tuber moth on Solanaceae crops.</title>
        <authorList>
            <person name="Wang W."/>
            <person name="Xiao G."/>
            <person name="Du G."/>
            <person name="Chang L."/>
            <person name="Yang Y."/>
            <person name="Ye J."/>
            <person name="Chen B."/>
        </authorList>
    </citation>
    <scope>NUCLEOTIDE SEQUENCE</scope>
    <source>
        <strain evidence="2">S2</strain>
    </source>
</reference>
<dbReference type="InterPro" id="IPR011009">
    <property type="entry name" value="Kinase-like_dom_sf"/>
</dbReference>
<proteinExistence type="predicted"/>
<organism evidence="2 3">
    <name type="scientific">Glutamicibacter halophytocola</name>
    <dbReference type="NCBI Taxonomy" id="1933880"/>
    <lineage>
        <taxon>Bacteria</taxon>
        <taxon>Bacillati</taxon>
        <taxon>Actinomycetota</taxon>
        <taxon>Actinomycetes</taxon>
        <taxon>Micrococcales</taxon>
        <taxon>Micrococcaceae</taxon>
        <taxon>Glutamicibacter</taxon>
    </lineage>
</organism>
<dbReference type="EMBL" id="CP102487">
    <property type="protein sequence ID" value="UUX57703.1"/>
    <property type="molecule type" value="Genomic_DNA"/>
</dbReference>
<dbReference type="Proteomes" id="UP001060018">
    <property type="component" value="Chromosome"/>
</dbReference>
<dbReference type="AlphaFoldDB" id="A0AA95BRM1"/>
<dbReference type="InterPro" id="IPR002575">
    <property type="entry name" value="Aminoglycoside_PTrfase"/>
</dbReference>